<evidence type="ECO:0000256" key="3">
    <source>
        <dbReference type="ARBA" id="ARBA00023125"/>
    </source>
</evidence>
<feature type="domain" description="ParB-like N-terminal" evidence="4">
    <location>
        <begin position="29"/>
        <end position="118"/>
    </location>
</feature>
<evidence type="ECO:0000313" key="6">
    <source>
        <dbReference type="Proteomes" id="UP001501047"/>
    </source>
</evidence>
<keyword evidence="6" id="KW-1185">Reference proteome</keyword>
<dbReference type="EMBL" id="BAAACI010000005">
    <property type="protein sequence ID" value="GAA0771285.1"/>
    <property type="molecule type" value="Genomic_DNA"/>
</dbReference>
<evidence type="ECO:0000313" key="5">
    <source>
        <dbReference type="EMBL" id="GAA0771285.1"/>
    </source>
</evidence>
<evidence type="ECO:0000256" key="1">
    <source>
        <dbReference type="ARBA" id="ARBA00006295"/>
    </source>
</evidence>
<dbReference type="Pfam" id="PF02195">
    <property type="entry name" value="ParB_N"/>
    <property type="match status" value="1"/>
</dbReference>
<dbReference type="Gene3D" id="1.10.10.2830">
    <property type="match status" value="1"/>
</dbReference>
<dbReference type="SUPFAM" id="SSF109709">
    <property type="entry name" value="KorB DNA-binding domain-like"/>
    <property type="match status" value="1"/>
</dbReference>
<dbReference type="Gene3D" id="3.90.1530.30">
    <property type="match status" value="1"/>
</dbReference>
<accession>A0ABN1KMT8</accession>
<evidence type="ECO:0000259" key="4">
    <source>
        <dbReference type="SMART" id="SM00470"/>
    </source>
</evidence>
<dbReference type="SMART" id="SM00470">
    <property type="entry name" value="ParB"/>
    <property type="match status" value="1"/>
</dbReference>
<keyword evidence="2" id="KW-0159">Chromosome partition</keyword>
<dbReference type="InterPro" id="IPR050336">
    <property type="entry name" value="Chromosome_partition/occlusion"/>
</dbReference>
<evidence type="ECO:0000256" key="2">
    <source>
        <dbReference type="ARBA" id="ARBA00022829"/>
    </source>
</evidence>
<name>A0ABN1KMT8_CLOSU</name>
<dbReference type="InterPro" id="IPR003115">
    <property type="entry name" value="ParB_N"/>
</dbReference>
<comment type="caution">
    <text evidence="5">The sequence shown here is derived from an EMBL/GenBank/DDBJ whole genome shotgun (WGS) entry which is preliminary data.</text>
</comment>
<dbReference type="RefSeq" id="WP_343825192.1">
    <property type="nucleotide sequence ID" value="NZ_BAAACI010000005.1"/>
</dbReference>
<dbReference type="CDD" id="cd16393">
    <property type="entry name" value="SPO0J_N"/>
    <property type="match status" value="1"/>
</dbReference>
<dbReference type="PANTHER" id="PTHR33375:SF1">
    <property type="entry name" value="CHROMOSOME-PARTITIONING PROTEIN PARB-RELATED"/>
    <property type="match status" value="1"/>
</dbReference>
<organism evidence="5 6">
    <name type="scientific">Clostridium subterminale</name>
    <dbReference type="NCBI Taxonomy" id="1550"/>
    <lineage>
        <taxon>Bacteria</taxon>
        <taxon>Bacillati</taxon>
        <taxon>Bacillota</taxon>
        <taxon>Clostridia</taxon>
        <taxon>Eubacteriales</taxon>
        <taxon>Clostridiaceae</taxon>
        <taxon>Clostridium</taxon>
    </lineage>
</organism>
<dbReference type="InterPro" id="IPR036086">
    <property type="entry name" value="ParB/Sulfiredoxin_sf"/>
</dbReference>
<sequence>MKKTGVLGKGLSSLIPENDFQDSNNEQVISIDINLIKPNKDQPRKHFDNEKLIELANSIKEHGIIQPVIVRKENQVYVIIAGERRWRAAKLLNLKELPVIIKDLSDVEVVQISLIENIIREDLNPIEEATAYKKLLNDFNLTQEEISKQVSKSRSAIANSLRLLNLDERIQGYLIEGVLSEGHGRTVLALENKDDQYIVAQKVIDENLNVRQTELLVRNYYISDDNNKYKRVNNKSENDIYYKDIKSKLENHFNTKVSISNNSKNKGKIEIEYYSPEDLQRIIEILNI</sequence>
<proteinExistence type="inferred from homology"/>
<keyword evidence="3" id="KW-0238">DNA-binding</keyword>
<dbReference type="Pfam" id="PF17762">
    <property type="entry name" value="HTH_ParB"/>
    <property type="match status" value="1"/>
</dbReference>
<dbReference type="NCBIfam" id="TIGR00180">
    <property type="entry name" value="parB_part"/>
    <property type="match status" value="1"/>
</dbReference>
<dbReference type="InterPro" id="IPR057240">
    <property type="entry name" value="ParB_dimer_C"/>
</dbReference>
<protein>
    <submittedName>
        <fullName evidence="5">ParB/RepB/Spo0J family partition protein</fullName>
    </submittedName>
</protein>
<reference evidence="5 6" key="1">
    <citation type="journal article" date="2019" name="Int. J. Syst. Evol. Microbiol.">
        <title>The Global Catalogue of Microorganisms (GCM) 10K type strain sequencing project: providing services to taxonomists for standard genome sequencing and annotation.</title>
        <authorList>
            <consortium name="The Broad Institute Genomics Platform"/>
            <consortium name="The Broad Institute Genome Sequencing Center for Infectious Disease"/>
            <person name="Wu L."/>
            <person name="Ma J."/>
        </authorList>
    </citation>
    <scope>NUCLEOTIDE SEQUENCE [LARGE SCALE GENOMIC DNA]</scope>
    <source>
        <strain evidence="5 6">JCM 1417</strain>
    </source>
</reference>
<dbReference type="InterPro" id="IPR041468">
    <property type="entry name" value="HTH_ParB/Spo0J"/>
</dbReference>
<dbReference type="InterPro" id="IPR004437">
    <property type="entry name" value="ParB/RepB/Spo0J"/>
</dbReference>
<dbReference type="SUPFAM" id="SSF110849">
    <property type="entry name" value="ParB/Sulfiredoxin"/>
    <property type="match status" value="1"/>
</dbReference>
<dbReference type="PANTHER" id="PTHR33375">
    <property type="entry name" value="CHROMOSOME-PARTITIONING PROTEIN PARB-RELATED"/>
    <property type="match status" value="1"/>
</dbReference>
<gene>
    <name evidence="5" type="ORF">GCM10008908_15110</name>
</gene>
<comment type="similarity">
    <text evidence="1">Belongs to the ParB family.</text>
</comment>
<dbReference type="Pfam" id="PF23552">
    <property type="entry name" value="ParB_C"/>
    <property type="match status" value="1"/>
</dbReference>
<dbReference type="Proteomes" id="UP001501047">
    <property type="component" value="Unassembled WGS sequence"/>
</dbReference>